<dbReference type="UniPathway" id="UPA00906">
    <property type="reaction ID" value="UER00896"/>
</dbReference>
<dbReference type="NCBIfam" id="TIGR00474">
    <property type="entry name" value="selA"/>
    <property type="match status" value="1"/>
</dbReference>
<keyword evidence="11" id="KW-1185">Reference proteome</keyword>
<comment type="similarity">
    <text evidence="7 8">Belongs to the SelA family.</text>
</comment>
<evidence type="ECO:0000256" key="4">
    <source>
        <dbReference type="ARBA" id="ARBA00022898"/>
    </source>
</evidence>
<comment type="function">
    <text evidence="8">Converts seryl-tRNA(Sec) to selenocysteinyl-tRNA(Sec) required for selenoprotein biosynthesis.</text>
</comment>
<keyword evidence="2 8" id="KW-0963">Cytoplasm</keyword>
<comment type="catalytic activity">
    <reaction evidence="8">
        <text>L-seryl-tRNA(Sec) + selenophosphate + H(+) = L-selenocysteinyl-tRNA(Sec) + phosphate</text>
        <dbReference type="Rhea" id="RHEA:22728"/>
        <dbReference type="Rhea" id="RHEA-COMP:9742"/>
        <dbReference type="Rhea" id="RHEA-COMP:9743"/>
        <dbReference type="ChEBI" id="CHEBI:15378"/>
        <dbReference type="ChEBI" id="CHEBI:16144"/>
        <dbReference type="ChEBI" id="CHEBI:43474"/>
        <dbReference type="ChEBI" id="CHEBI:78533"/>
        <dbReference type="ChEBI" id="CHEBI:78573"/>
        <dbReference type="EC" id="2.9.1.1"/>
    </reaction>
</comment>
<evidence type="ECO:0000256" key="8">
    <source>
        <dbReference type="HAMAP-Rule" id="MF_00423"/>
    </source>
</evidence>
<name>A0A4Z0RCQ8_9FIRM</name>
<keyword evidence="5 8" id="KW-0648">Protein biosynthesis</keyword>
<evidence type="ECO:0000256" key="5">
    <source>
        <dbReference type="ARBA" id="ARBA00022917"/>
    </source>
</evidence>
<evidence type="ECO:0000256" key="9">
    <source>
        <dbReference type="PIRSR" id="PIRSR618319-50"/>
    </source>
</evidence>
<feature type="modified residue" description="N6-(pyridoxal phosphate)lysine" evidence="8 9">
    <location>
        <position position="313"/>
    </location>
</feature>
<dbReference type="GO" id="GO:0001717">
    <property type="term" value="P:conversion of seryl-tRNAsec to selenocys-tRNAsec"/>
    <property type="evidence" value="ECO:0007669"/>
    <property type="project" value="UniProtKB-UniRule"/>
</dbReference>
<dbReference type="PANTHER" id="PTHR32328:SF0">
    <property type="entry name" value="L-SERYL-TRNA(SEC) SELENIUM TRANSFERASE"/>
    <property type="match status" value="1"/>
</dbReference>
<keyword evidence="6 8" id="KW-0711">Selenium</keyword>
<dbReference type="InterPro" id="IPR015421">
    <property type="entry name" value="PyrdxlP-dep_Trfase_major"/>
</dbReference>
<dbReference type="OrthoDB" id="9787096at2"/>
<accession>A0A4Z0RCQ8</accession>
<comment type="cofactor">
    <cofactor evidence="1 8 9">
        <name>pyridoxal 5'-phosphate</name>
        <dbReference type="ChEBI" id="CHEBI:597326"/>
    </cofactor>
</comment>
<reference evidence="10 11" key="1">
    <citation type="submission" date="2019-03" db="EMBL/GenBank/DDBJ databases">
        <title>Draft Genome Sequence of Desulfosporosinus fructosivorans Strain 63.6F, Isolated from Marine Sediment in the Baltic Sea.</title>
        <authorList>
            <person name="Hausmann B."/>
            <person name="Vandieken V."/>
            <person name="Pjevac P."/>
            <person name="Schreck K."/>
            <person name="Herbold C.W."/>
            <person name="Loy A."/>
        </authorList>
    </citation>
    <scope>NUCLEOTIDE SEQUENCE [LARGE SCALE GENOMIC DNA]</scope>
    <source>
        <strain evidence="10 11">63.6F</strain>
    </source>
</reference>
<dbReference type="RefSeq" id="WP_135544953.1">
    <property type="nucleotide sequence ID" value="NZ_SPQQ01000001.1"/>
</dbReference>
<dbReference type="InterPro" id="IPR015424">
    <property type="entry name" value="PyrdxlP-dep_Trfase"/>
</dbReference>
<comment type="caution">
    <text evidence="10">The sequence shown here is derived from an EMBL/GenBank/DDBJ whole genome shotgun (WGS) entry which is preliminary data.</text>
</comment>
<dbReference type="GO" id="GO:0005737">
    <property type="term" value="C:cytoplasm"/>
    <property type="evidence" value="ECO:0007669"/>
    <property type="project" value="UniProtKB-SubCell"/>
</dbReference>
<evidence type="ECO:0000313" key="11">
    <source>
        <dbReference type="Proteomes" id="UP000298460"/>
    </source>
</evidence>
<dbReference type="Gene3D" id="3.40.640.10">
    <property type="entry name" value="Type I PLP-dependent aspartate aminotransferase-like (Major domain)"/>
    <property type="match status" value="1"/>
</dbReference>
<organism evidence="10 11">
    <name type="scientific">Desulfosporosinus fructosivorans</name>
    <dbReference type="NCBI Taxonomy" id="2018669"/>
    <lineage>
        <taxon>Bacteria</taxon>
        <taxon>Bacillati</taxon>
        <taxon>Bacillota</taxon>
        <taxon>Clostridia</taxon>
        <taxon>Eubacteriales</taxon>
        <taxon>Desulfitobacteriaceae</taxon>
        <taxon>Desulfosporosinus</taxon>
    </lineage>
</organism>
<dbReference type="PANTHER" id="PTHR32328">
    <property type="entry name" value="L-SERYL-TRNA(SEC) SELENIUM TRANSFERASE"/>
    <property type="match status" value="1"/>
</dbReference>
<dbReference type="InterPro" id="IPR004534">
    <property type="entry name" value="SelA_trans"/>
</dbReference>
<evidence type="ECO:0000256" key="1">
    <source>
        <dbReference type="ARBA" id="ARBA00001933"/>
    </source>
</evidence>
<evidence type="ECO:0000256" key="6">
    <source>
        <dbReference type="ARBA" id="ARBA00023266"/>
    </source>
</evidence>
<evidence type="ECO:0000313" key="10">
    <source>
        <dbReference type="EMBL" id="TGE40019.1"/>
    </source>
</evidence>
<dbReference type="EC" id="2.9.1.1" evidence="8"/>
<dbReference type="GO" id="GO:0004125">
    <property type="term" value="F:L-seryl-tRNA(Sec) selenium transferase activity"/>
    <property type="evidence" value="ECO:0007669"/>
    <property type="project" value="UniProtKB-UniRule"/>
</dbReference>
<dbReference type="SUPFAM" id="SSF53383">
    <property type="entry name" value="PLP-dependent transferases"/>
    <property type="match status" value="1"/>
</dbReference>
<comment type="subcellular location">
    <subcellularLocation>
        <location evidence="8">Cytoplasm</location>
    </subcellularLocation>
</comment>
<dbReference type="GO" id="GO:0001514">
    <property type="term" value="P:selenocysteine incorporation"/>
    <property type="evidence" value="ECO:0007669"/>
    <property type="project" value="UniProtKB-UniRule"/>
</dbReference>
<dbReference type="Gene3D" id="3.90.1150.180">
    <property type="match status" value="1"/>
</dbReference>
<protein>
    <recommendedName>
        <fullName evidence="8">L-seryl-tRNA(Sec) selenium transferase</fullName>
        <ecNumber evidence="8">2.9.1.1</ecNumber>
    </recommendedName>
    <alternativeName>
        <fullName evidence="8">Selenocysteine synthase</fullName>
        <shortName evidence="8">Sec synthase</shortName>
    </alternativeName>
    <alternativeName>
        <fullName evidence="8">Selenocysteinyl-tRNA(Sec) synthase</fullName>
    </alternativeName>
</protein>
<dbReference type="AlphaFoldDB" id="A0A4Z0RCQ8"/>
<gene>
    <name evidence="8" type="primary">selA</name>
    <name evidence="10" type="ORF">E4K67_03300</name>
</gene>
<dbReference type="Proteomes" id="UP000298460">
    <property type="component" value="Unassembled WGS sequence"/>
</dbReference>
<evidence type="ECO:0000256" key="3">
    <source>
        <dbReference type="ARBA" id="ARBA00022679"/>
    </source>
</evidence>
<evidence type="ECO:0000256" key="2">
    <source>
        <dbReference type="ARBA" id="ARBA00022490"/>
    </source>
</evidence>
<dbReference type="HAMAP" id="MF_00423">
    <property type="entry name" value="SelA"/>
    <property type="match status" value="1"/>
</dbReference>
<proteinExistence type="inferred from homology"/>
<keyword evidence="3 8" id="KW-0808">Transferase</keyword>
<dbReference type="Pfam" id="PF03841">
    <property type="entry name" value="SelA"/>
    <property type="match status" value="1"/>
</dbReference>
<dbReference type="InterPro" id="IPR018319">
    <property type="entry name" value="SelA-like"/>
</dbReference>
<comment type="pathway">
    <text evidence="8">Aminoacyl-tRNA biosynthesis; selenocysteinyl-tRNA(Sec) biosynthesis; selenocysteinyl-tRNA(Sec) from L-seryl-tRNA(Sec) (bacterial route): step 1/1.</text>
</comment>
<keyword evidence="4 8" id="KW-0663">Pyridoxal phosphate</keyword>
<dbReference type="EMBL" id="SPQQ01000001">
    <property type="protein sequence ID" value="TGE40019.1"/>
    <property type="molecule type" value="Genomic_DNA"/>
</dbReference>
<evidence type="ECO:0000256" key="7">
    <source>
        <dbReference type="ARBA" id="ARBA00044507"/>
    </source>
</evidence>
<sequence>MDQEKQRRLRSLPAVHEVISRLEHDEEFSPFLANEKQLPRLTQGVRQVLQKARENVNRNFTDSANSSWTSSLAEFEVSLWSWLKTQLLQELTHPETSLRRVINGTGVVLHTNCGRALLAPEVARFVAEQAERYSNLELNIETGERGSRYVHVEELLCHLTGAEAAMVVNNNAAAVLLMMNTFAQGKDVIVSRGELVEVGGSFRIPEVLKAGGAKLVEVGTTNKTWLRDYESAIGPETAVLLKVHTSNYRVEGFTHNVSGAELVELGAMRNLPVMEDLGSGSFFDGTTLGFPLEPTIQQTVKAGLSLVSFSGDKLLGGPQAGIIVGKQDFIKRLRANQLTRALRVDKLTLAALEGTLLLYKNGGLEDIPVWKMLSLPMDTLKAAASALREALQSNPAISVELKEDVSQVGGGAWPTVDLPTWVCAIRLKTRSAIELEKFLRLGPIAILARIHKDWVHIDVRTILVGDREDIVRRLGELV</sequence>